<accession>A0A543CP07</accession>
<gene>
    <name evidence="5" type="ORF">FB559_4466</name>
</gene>
<dbReference type="GO" id="GO:0030203">
    <property type="term" value="P:glycosaminoglycan metabolic process"/>
    <property type="evidence" value="ECO:0007669"/>
    <property type="project" value="InterPro"/>
</dbReference>
<dbReference type="AlphaFoldDB" id="A0A543CP07"/>
<feature type="signal peptide" evidence="3">
    <location>
        <begin position="1"/>
        <end position="19"/>
    </location>
</feature>
<dbReference type="InterPro" id="IPR000917">
    <property type="entry name" value="Sulfatase_N"/>
</dbReference>
<dbReference type="RefSeq" id="WP_141957387.1">
    <property type="nucleotide sequence ID" value="NZ_VFOZ01000001.1"/>
</dbReference>
<evidence type="ECO:0000259" key="4">
    <source>
        <dbReference type="Pfam" id="PF00884"/>
    </source>
</evidence>
<dbReference type="PROSITE" id="PS51257">
    <property type="entry name" value="PROKAR_LIPOPROTEIN"/>
    <property type="match status" value="1"/>
</dbReference>
<evidence type="ECO:0000313" key="6">
    <source>
        <dbReference type="Proteomes" id="UP000316096"/>
    </source>
</evidence>
<feature type="domain" description="Sulfatase N-terminal" evidence="4">
    <location>
        <begin position="48"/>
        <end position="382"/>
    </location>
</feature>
<feature type="region of interest" description="Disordered" evidence="2">
    <location>
        <begin position="23"/>
        <end position="42"/>
    </location>
</feature>
<dbReference type="EMBL" id="VFOZ01000001">
    <property type="protein sequence ID" value="TQL98832.1"/>
    <property type="molecule type" value="Genomic_DNA"/>
</dbReference>
<sequence length="520" mass="56678">MSRRLLAAALALLAITGCAATSNAHTRPPSARTAHATASTPAGPTARPNFVFLLTDDLDSAETSVMPNLKSLITDQGTTLSDYNVSVSWCCPSRSTTLRGQYAHNTTVWSNTAPNGGFGRFYGKGLEDSTIATWLKGAGYRTGLFGKYLNGYPEQAPVGKKYIPPGWTTWDVPASGSPYRQFNYTLNDNGKLESHGHKASDYLTDVLNLKARKFISAPSPKPFFAYLGVYNPHAPATPAPRHAKLFKGVKAPRTPSYNEKDLTGKPTEVRRLPPVSKAEAKTWDSLYRNRLRSLQSVDDMIGDLVNTLKQSGRLDNTYFVFTSDNGFHIGQHRMPPGKNTAYVEDTRVPFVVRGPGVPAGRTVDKLAGNVDVAPTIADLAGVKSPGFVDGRSLAPLMRPGTPKTWRQVFLLEHGHGPGTQPPLKPPKNGVLEPPELLSPSTRESFYLAPYEGLDTGRYFYVEYSTKERELYDLATDPNEMHNLAADRSPPIQALIAKFSARVRALRKCAGKTCVAAEDAP</sequence>
<feature type="modified residue" description="3-oxoalanine (Cys)" evidence="1">
    <location>
        <position position="90"/>
    </location>
</feature>
<comment type="caution">
    <text evidence="5">The sequence shown here is derived from an EMBL/GenBank/DDBJ whole genome shotgun (WGS) entry which is preliminary data.</text>
</comment>
<name>A0A543CP07_9ACTN</name>
<dbReference type="PANTHER" id="PTHR43108:SF8">
    <property type="entry name" value="SD21168P"/>
    <property type="match status" value="1"/>
</dbReference>
<dbReference type="Gene3D" id="3.40.720.10">
    <property type="entry name" value="Alkaline Phosphatase, subunit A"/>
    <property type="match status" value="1"/>
</dbReference>
<dbReference type="GO" id="GO:0008449">
    <property type="term" value="F:N-acetylglucosamine-6-sulfatase activity"/>
    <property type="evidence" value="ECO:0007669"/>
    <property type="project" value="InterPro"/>
</dbReference>
<dbReference type="CDD" id="cd16147">
    <property type="entry name" value="G6S"/>
    <property type="match status" value="1"/>
</dbReference>
<comment type="PTM">
    <text evidence="1">The conversion to 3-oxoalanine (also known as C-formylglycine, FGly), of a serine or cysteine residue in prokaryotes and of a cysteine residue in eukaryotes, is critical for catalytic activity.</text>
</comment>
<feature type="chain" id="PRO_5039203909" evidence="3">
    <location>
        <begin position="20"/>
        <end position="520"/>
    </location>
</feature>
<organism evidence="5 6">
    <name type="scientific">Actinoallomurus bryophytorum</name>
    <dbReference type="NCBI Taxonomy" id="1490222"/>
    <lineage>
        <taxon>Bacteria</taxon>
        <taxon>Bacillati</taxon>
        <taxon>Actinomycetota</taxon>
        <taxon>Actinomycetes</taxon>
        <taxon>Streptosporangiales</taxon>
        <taxon>Thermomonosporaceae</taxon>
        <taxon>Actinoallomurus</taxon>
    </lineage>
</organism>
<evidence type="ECO:0000313" key="5">
    <source>
        <dbReference type="EMBL" id="TQL98832.1"/>
    </source>
</evidence>
<dbReference type="Pfam" id="PF00884">
    <property type="entry name" value="Sulfatase"/>
    <property type="match status" value="1"/>
</dbReference>
<dbReference type="PANTHER" id="PTHR43108">
    <property type="entry name" value="N-ACETYLGLUCOSAMINE-6-SULFATASE FAMILY MEMBER"/>
    <property type="match status" value="1"/>
</dbReference>
<dbReference type="Proteomes" id="UP000316096">
    <property type="component" value="Unassembled WGS sequence"/>
</dbReference>
<dbReference type="InterPro" id="IPR012251">
    <property type="entry name" value="GlcNAc_6-SO4ase"/>
</dbReference>
<proteinExistence type="predicted"/>
<dbReference type="OrthoDB" id="9777306at2"/>
<evidence type="ECO:0000256" key="1">
    <source>
        <dbReference type="PIRSR" id="PIRSR036666-50"/>
    </source>
</evidence>
<dbReference type="SUPFAM" id="SSF53649">
    <property type="entry name" value="Alkaline phosphatase-like"/>
    <property type="match status" value="1"/>
</dbReference>
<protein>
    <submittedName>
        <fullName evidence="5">Arylsulfatase A-like enzyme</fullName>
    </submittedName>
</protein>
<reference evidence="5 6" key="1">
    <citation type="submission" date="2019-06" db="EMBL/GenBank/DDBJ databases">
        <title>Sequencing the genomes of 1000 actinobacteria strains.</title>
        <authorList>
            <person name="Klenk H.-P."/>
        </authorList>
    </citation>
    <scope>NUCLEOTIDE SEQUENCE [LARGE SCALE GENOMIC DNA]</scope>
    <source>
        <strain evidence="5 6">DSM 102200</strain>
    </source>
</reference>
<keyword evidence="6" id="KW-1185">Reference proteome</keyword>
<dbReference type="InterPro" id="IPR017850">
    <property type="entry name" value="Alkaline_phosphatase_core_sf"/>
</dbReference>
<dbReference type="PIRSF" id="PIRSF036666">
    <property type="entry name" value="G6S"/>
    <property type="match status" value="1"/>
</dbReference>
<evidence type="ECO:0000256" key="3">
    <source>
        <dbReference type="SAM" id="SignalP"/>
    </source>
</evidence>
<keyword evidence="3" id="KW-0732">Signal</keyword>
<evidence type="ECO:0000256" key="2">
    <source>
        <dbReference type="SAM" id="MobiDB-lite"/>
    </source>
</evidence>